<protein>
    <recommendedName>
        <fullName evidence="3">Lipoprotein</fullName>
    </recommendedName>
</protein>
<gene>
    <name evidence="1" type="ordered locus">BN4_12424</name>
</gene>
<sequence length="186" mass="19870">MKLMKTALSLGILLLMLSLGYGCNRDNAIKLTYALGPQQVSCPGSVVIFKFEDKRSDVRLGRNNDGTAIASLSDVSDWVGWALFDELKAAGCDVKYRTTTVAPGETPLVSGEVLDVSLNQTGTTTFVGKITVKVMVHKGGKTVHVEKFTSEVQDVVVPGYGTQGDIMAEALRGLMSEIVPAVCKSI</sequence>
<organism evidence="1 2">
    <name type="scientific">Pseudodesulfovibrio piezophilus (strain DSM 21447 / JCM 15486 / C1TLV30)</name>
    <name type="common">Desulfovibrio piezophilus</name>
    <dbReference type="NCBI Taxonomy" id="1322246"/>
    <lineage>
        <taxon>Bacteria</taxon>
        <taxon>Pseudomonadati</taxon>
        <taxon>Thermodesulfobacteriota</taxon>
        <taxon>Desulfovibrionia</taxon>
        <taxon>Desulfovibrionales</taxon>
        <taxon>Desulfovibrionaceae</taxon>
    </lineage>
</organism>
<dbReference type="STRING" id="1322246.BN4_12424"/>
<dbReference type="PROSITE" id="PS51257">
    <property type="entry name" value="PROKAR_LIPOPROTEIN"/>
    <property type="match status" value="1"/>
</dbReference>
<dbReference type="PATRIC" id="fig|879567.3.peg.2588"/>
<proteinExistence type="predicted"/>
<evidence type="ECO:0008006" key="3">
    <source>
        <dbReference type="Google" id="ProtNLM"/>
    </source>
</evidence>
<accession>M1WRM8</accession>
<reference evidence="1 2" key="1">
    <citation type="journal article" date="2013" name="PLoS ONE">
        <title>The first genomic and proteomic characterization of a deep-sea sulfate reducer: insights into the piezophilic lifestyle of Desulfovibrio piezophilus.</title>
        <authorList>
            <person name="Pradel N."/>
            <person name="Ji B."/>
            <person name="Gimenez G."/>
            <person name="Talla E."/>
            <person name="Lenoble P."/>
            <person name="Garel M."/>
            <person name="Tamburini C."/>
            <person name="Fourquet P."/>
            <person name="Lebrun R."/>
            <person name="Bertin P."/>
            <person name="Denis Y."/>
            <person name="Pophillat M."/>
            <person name="Barbe V."/>
            <person name="Ollivier B."/>
            <person name="Dolla A."/>
        </authorList>
    </citation>
    <scope>NUCLEOTIDE SEQUENCE [LARGE SCALE GENOMIC DNA]</scope>
    <source>
        <strain evidence="2">DSM 10523 / SB164P1</strain>
    </source>
</reference>
<dbReference type="RefSeq" id="WP_015415702.1">
    <property type="nucleotide sequence ID" value="NC_020409.1"/>
</dbReference>
<dbReference type="EMBL" id="FO203427">
    <property type="protein sequence ID" value="CCH49659.1"/>
    <property type="molecule type" value="Genomic_DNA"/>
</dbReference>
<dbReference type="HOGENOM" id="CLU_1445494_0_0_7"/>
<dbReference type="AlphaFoldDB" id="M1WRM8"/>
<name>M1WRM8_PSEP2</name>
<evidence type="ECO:0000313" key="1">
    <source>
        <dbReference type="EMBL" id="CCH49659.1"/>
    </source>
</evidence>
<dbReference type="eggNOG" id="ENOG502ZVWC">
    <property type="taxonomic scope" value="Bacteria"/>
</dbReference>
<keyword evidence="2" id="KW-1185">Reference proteome</keyword>
<dbReference type="KEGG" id="dpi:BN4_12424"/>
<reference evidence="2" key="2">
    <citation type="journal article" date="2013" name="Stand. Genomic Sci.">
        <title>Complete genome sequence of Desulfocapsa sulfexigens, a marine deltaproteobacterium specialized in disproportionating inorganic sulfur compounds.</title>
        <authorList>
            <person name="Finster K.W."/>
            <person name="Kjeldsen K.U."/>
            <person name="Kube M."/>
            <person name="Reinhardt R."/>
            <person name="Mussmann M."/>
            <person name="Amann R."/>
            <person name="Schreiber L."/>
        </authorList>
    </citation>
    <scope>NUCLEOTIDE SEQUENCE [LARGE SCALE GENOMIC DNA]</scope>
    <source>
        <strain evidence="2">DSM 10523 / SB164P1</strain>
    </source>
</reference>
<dbReference type="Proteomes" id="UP000011724">
    <property type="component" value="Chromosome"/>
</dbReference>
<evidence type="ECO:0000313" key="2">
    <source>
        <dbReference type="Proteomes" id="UP000011724"/>
    </source>
</evidence>
<dbReference type="BioCyc" id="DPIE1322246:BN4_RS12170-MONOMER"/>